<reference evidence="2" key="1">
    <citation type="submission" date="2016-12" db="EMBL/GenBank/DDBJ databases">
        <authorList>
            <person name="Moulin L."/>
        </authorList>
    </citation>
    <scope>NUCLEOTIDE SEQUENCE [LARGE SCALE GENOMIC DNA]</scope>
    <source>
        <strain evidence="2">STM 7183</strain>
    </source>
</reference>
<dbReference type="EMBL" id="CYGY02000008">
    <property type="protein sequence ID" value="SIT36188.1"/>
    <property type="molecule type" value="Genomic_DNA"/>
</dbReference>
<organism evidence="2 3">
    <name type="scientific">Paraburkholderia piptadeniae</name>
    <dbReference type="NCBI Taxonomy" id="1701573"/>
    <lineage>
        <taxon>Bacteria</taxon>
        <taxon>Pseudomonadati</taxon>
        <taxon>Pseudomonadota</taxon>
        <taxon>Betaproteobacteria</taxon>
        <taxon>Burkholderiales</taxon>
        <taxon>Burkholderiaceae</taxon>
        <taxon>Paraburkholderia</taxon>
    </lineage>
</organism>
<proteinExistence type="predicted"/>
<evidence type="ECO:0000313" key="3">
    <source>
        <dbReference type="Proteomes" id="UP000195569"/>
    </source>
</evidence>
<accession>A0A1N7RMB8</accession>
<feature type="region of interest" description="Disordered" evidence="1">
    <location>
        <begin position="24"/>
        <end position="66"/>
    </location>
</feature>
<sequence length="66" mass="7074">MCRERSGYAALLAAADGGSLDVAREGGAAHAKQDNHRQRKRRRARNMAAQANGKTAPCASRWDAPP</sequence>
<name>A0A1N7RMB8_9BURK</name>
<comment type="caution">
    <text evidence="2">The sequence shown here is derived from an EMBL/GenBank/DDBJ whole genome shotgun (WGS) entry which is preliminary data.</text>
</comment>
<evidence type="ECO:0000256" key="1">
    <source>
        <dbReference type="SAM" id="MobiDB-lite"/>
    </source>
</evidence>
<evidence type="ECO:0000313" key="2">
    <source>
        <dbReference type="EMBL" id="SIT36188.1"/>
    </source>
</evidence>
<dbReference type="AlphaFoldDB" id="A0A1N7RMB8"/>
<protein>
    <submittedName>
        <fullName evidence="2">Uncharacterized protein</fullName>
    </submittedName>
</protein>
<dbReference type="Proteomes" id="UP000195569">
    <property type="component" value="Unassembled WGS sequence"/>
</dbReference>
<keyword evidence="3" id="KW-1185">Reference proteome</keyword>
<gene>
    <name evidence="2" type="ORF">BN2476_80106</name>
</gene>